<dbReference type="Pfam" id="PF13419">
    <property type="entry name" value="HAD_2"/>
    <property type="match status" value="1"/>
</dbReference>
<reference evidence="1 2" key="1">
    <citation type="submission" date="2016-10" db="EMBL/GenBank/DDBJ databases">
        <authorList>
            <person name="de Groot N.N."/>
        </authorList>
    </citation>
    <scope>NUCLEOTIDE SEQUENCE [LARGE SCALE GENOMIC DNA]</scope>
    <source>
        <strain evidence="2">L7-484,KACC 16230,DSM 25025</strain>
    </source>
</reference>
<dbReference type="SFLD" id="SFLDS00003">
    <property type="entry name" value="Haloacid_Dehalogenase"/>
    <property type="match status" value="1"/>
</dbReference>
<dbReference type="InterPro" id="IPR023198">
    <property type="entry name" value="PGP-like_dom2"/>
</dbReference>
<dbReference type="InterPro" id="IPR041492">
    <property type="entry name" value="HAD_2"/>
</dbReference>
<sequence length="231" mass="24500">MKAILFDCDGTLADSFGLICETMRRCFATAGLPVPERRAIEGIIGLSLDLAIHRLAPTVREDELPSLVAIYRQEFMAAKIEPAFREALFAGIEPMLRRLACRDDVVLGMVTGKSRRGVANVVAAHQLDGMFLAVRTADDCPSKPHPAMVLECCAELGIEPSQTVVVGDAIYDMQMAVSAGARAIGVAWGACEPATLVAAGADDVVPDPAALEVALGSFLESPSSMMQPVLD</sequence>
<accession>A0A1H0MTN2</accession>
<dbReference type="InterPro" id="IPR036412">
    <property type="entry name" value="HAD-like_sf"/>
</dbReference>
<dbReference type="OrthoDB" id="9782449at2"/>
<name>A0A1H0MTN2_9HYPH</name>
<protein>
    <submittedName>
        <fullName evidence="1">Phosphoglycolate phosphatase</fullName>
    </submittedName>
</protein>
<dbReference type="SFLD" id="SFLDG01129">
    <property type="entry name" value="C1.5:_HAD__Beta-PGM__Phosphata"/>
    <property type="match status" value="1"/>
</dbReference>
<keyword evidence="2" id="KW-1185">Reference proteome</keyword>
<dbReference type="Proteomes" id="UP000198793">
    <property type="component" value="Unassembled WGS sequence"/>
</dbReference>
<dbReference type="RefSeq" id="WP_090676927.1">
    <property type="nucleotide sequence ID" value="NZ_FNIT01000015.1"/>
</dbReference>
<dbReference type="PANTHER" id="PTHR43434">
    <property type="entry name" value="PHOSPHOGLYCOLATE PHOSPHATASE"/>
    <property type="match status" value="1"/>
</dbReference>
<dbReference type="GO" id="GO:0005829">
    <property type="term" value="C:cytosol"/>
    <property type="evidence" value="ECO:0007669"/>
    <property type="project" value="TreeGrafter"/>
</dbReference>
<dbReference type="Gene3D" id="1.10.150.240">
    <property type="entry name" value="Putative phosphatase, domain 2"/>
    <property type="match status" value="1"/>
</dbReference>
<dbReference type="InterPro" id="IPR006439">
    <property type="entry name" value="HAD-SF_hydro_IA"/>
</dbReference>
<organism evidence="1 2">
    <name type="scientific">Aureimonas jatrophae</name>
    <dbReference type="NCBI Taxonomy" id="1166073"/>
    <lineage>
        <taxon>Bacteria</taxon>
        <taxon>Pseudomonadati</taxon>
        <taxon>Pseudomonadota</taxon>
        <taxon>Alphaproteobacteria</taxon>
        <taxon>Hyphomicrobiales</taxon>
        <taxon>Aurantimonadaceae</taxon>
        <taxon>Aureimonas</taxon>
    </lineage>
</organism>
<dbReference type="Gene3D" id="3.40.50.1000">
    <property type="entry name" value="HAD superfamily/HAD-like"/>
    <property type="match status" value="1"/>
</dbReference>
<dbReference type="SUPFAM" id="SSF56784">
    <property type="entry name" value="HAD-like"/>
    <property type="match status" value="1"/>
</dbReference>
<dbReference type="AlphaFoldDB" id="A0A1H0MTN2"/>
<dbReference type="EMBL" id="FNIT01000015">
    <property type="protein sequence ID" value="SDO83500.1"/>
    <property type="molecule type" value="Genomic_DNA"/>
</dbReference>
<proteinExistence type="predicted"/>
<evidence type="ECO:0000313" key="2">
    <source>
        <dbReference type="Proteomes" id="UP000198793"/>
    </source>
</evidence>
<evidence type="ECO:0000313" key="1">
    <source>
        <dbReference type="EMBL" id="SDO83500.1"/>
    </source>
</evidence>
<dbReference type="InterPro" id="IPR050155">
    <property type="entry name" value="HAD-like_hydrolase_sf"/>
</dbReference>
<dbReference type="NCBIfam" id="TIGR01549">
    <property type="entry name" value="HAD-SF-IA-v1"/>
    <property type="match status" value="1"/>
</dbReference>
<dbReference type="GO" id="GO:0008967">
    <property type="term" value="F:phosphoglycolate phosphatase activity"/>
    <property type="evidence" value="ECO:0007669"/>
    <property type="project" value="TreeGrafter"/>
</dbReference>
<dbReference type="InterPro" id="IPR023214">
    <property type="entry name" value="HAD_sf"/>
</dbReference>
<dbReference type="PANTHER" id="PTHR43434:SF24">
    <property type="entry name" value="HYDROLASE-RELATED"/>
    <property type="match status" value="1"/>
</dbReference>
<dbReference type="GO" id="GO:0006281">
    <property type="term" value="P:DNA repair"/>
    <property type="evidence" value="ECO:0007669"/>
    <property type="project" value="TreeGrafter"/>
</dbReference>
<dbReference type="STRING" id="1166073.SAMN05192530_11535"/>
<gene>
    <name evidence="1" type="ORF">SAMN05192530_11535</name>
</gene>